<dbReference type="InterPro" id="IPR058687">
    <property type="entry name" value="Ig_NPHP4_1st"/>
</dbReference>
<dbReference type="Pfam" id="PF26187">
    <property type="entry name" value="Ig_NPHP4_4th"/>
    <property type="match status" value="1"/>
</dbReference>
<evidence type="ECO:0000259" key="5">
    <source>
        <dbReference type="Pfam" id="PF26187"/>
    </source>
</evidence>
<organism evidence="8 9">
    <name type="scientific">Platysternon megacephalum</name>
    <name type="common">big-headed turtle</name>
    <dbReference type="NCBI Taxonomy" id="55544"/>
    <lineage>
        <taxon>Eukaryota</taxon>
        <taxon>Metazoa</taxon>
        <taxon>Chordata</taxon>
        <taxon>Craniata</taxon>
        <taxon>Vertebrata</taxon>
        <taxon>Euteleostomi</taxon>
        <taxon>Archelosauria</taxon>
        <taxon>Testudinata</taxon>
        <taxon>Testudines</taxon>
        <taxon>Cryptodira</taxon>
        <taxon>Durocryptodira</taxon>
        <taxon>Testudinoidea</taxon>
        <taxon>Platysternidae</taxon>
        <taxon>Platysternon</taxon>
    </lineage>
</organism>
<reference evidence="8 9" key="1">
    <citation type="submission" date="2019-04" db="EMBL/GenBank/DDBJ databases">
        <title>Draft genome of the big-headed turtle Platysternon megacephalum.</title>
        <authorList>
            <person name="Gong S."/>
        </authorList>
    </citation>
    <scope>NUCLEOTIDE SEQUENCE [LARGE SCALE GENOMIC DNA]</scope>
    <source>
        <strain evidence="8">DO16091913</strain>
        <tissue evidence="8">Muscle</tissue>
    </source>
</reference>
<evidence type="ECO:0000256" key="1">
    <source>
        <dbReference type="SAM" id="MobiDB-lite"/>
    </source>
</evidence>
<dbReference type="Pfam" id="PF26186">
    <property type="entry name" value="NPHP4_C2_3rd"/>
    <property type="match status" value="1"/>
</dbReference>
<dbReference type="InterPro" id="IPR058686">
    <property type="entry name" value="Ig_NPHP4_3rd"/>
</dbReference>
<dbReference type="GO" id="GO:1904491">
    <property type="term" value="P:protein localization to ciliary transition zone"/>
    <property type="evidence" value="ECO:0007669"/>
    <property type="project" value="TreeGrafter"/>
</dbReference>
<dbReference type="GO" id="GO:0090090">
    <property type="term" value="P:negative regulation of canonical Wnt signaling pathway"/>
    <property type="evidence" value="ECO:0007669"/>
    <property type="project" value="InterPro"/>
</dbReference>
<dbReference type="PANTHER" id="PTHR31043">
    <property type="entry name" value="NEPHROCYSTIN-4"/>
    <property type="match status" value="1"/>
</dbReference>
<reference evidence="8 9" key="2">
    <citation type="submission" date="2019-04" db="EMBL/GenBank/DDBJ databases">
        <title>The genome sequence of big-headed turtle.</title>
        <authorList>
            <person name="Gong S."/>
        </authorList>
    </citation>
    <scope>NUCLEOTIDE SEQUENCE [LARGE SCALE GENOMIC DNA]</scope>
    <source>
        <strain evidence="8">DO16091913</strain>
        <tissue evidence="8">Muscle</tissue>
    </source>
</reference>
<name>A0A4D9F2T8_9SAUR</name>
<feature type="region of interest" description="Disordered" evidence="1">
    <location>
        <begin position="463"/>
        <end position="576"/>
    </location>
</feature>
<keyword evidence="9" id="KW-1185">Reference proteome</keyword>
<sequence>MPRGRGDLLSSKMSEWQRIFVQNLTVPPHSQRRRHLPRESIAFQCVLKYVEGNLIKQRVLEGLSEVEYQLRLSLFDITYRHFFGRTWKSTTRPLKAVPGQPPKVVFNETIYFHTSLNHPSIVAVVEVVVAAKKRGGTHQDLSCGFGILHLFNSKSEPTDVATKDRGLQLYHGTPRALLHPLLQDPIEQNKYMMVIENTHLQYTLRPHPPLETMYHLFPENMLVSGLQKIPGLLLTHGETNDFFRKPHLMKSVTWYLDKLSINLYPSLEKFEEELLDLLNSERLLKDSATVDGSEVLIQERRLHIGVHNGLCFVQTPQVVVLVPEAEVARGRSASFHRKQGLSAKPSMVGQALVLRSRIRLTEMVRHPAFAIVFQLEYVFCAPSGADRKALSVSSLTKAAYMHSIRWTVWNPLLDSSSTEVILPLQGGAQQNPSHVLVYKMPPTSMSSEEVKQVESGTVQFQFSTNSEEHLGTSANSLSNTREELLRSAKPSTPSLIGAPSSPQMLVSTQDYPQGPGLSISQLSASPRSPPVSHSSKPPLQRQTGSPVPRSPGMRRRERAQELPHGGSSGGITHLEADLSPSSSILDSSASDQLQELPFTPVHAPIVAMGTQTGSSSSVLTRASLSRLHAAGFPEILDCNKEPAEVVDPADPGNFHPQREEADFLQSNEIILQFLAFTRIPQDGMGTTWPKTMYFTFQFYRFPPVTTARLQLVKMDQSGTASSAASSHILFQINKDGTLKSESPGLQLKYMVDPGFLKPGEQRWFIRYIADHNLQIDIWDGDSLLLIGSAAVKLKHLLRQGRTAVQVHHELEVMTTEYEQDTTVMSGDVLRHGTVKPIGVYAVVKGRLHLSLANVGHLCEQRLKKSNSLPPSRSRIVSSHDGTSNFHGGSLFSLNTPGAKNVSQAQKLADVDGELAAMLFSRLQEVSTAFRPASREASASRRRKLERMMMVRQLEAQEDVSGRRASRMGRREERIQHSRDLHIIDAYRERIKAESISSMLIQAITTNHTLYATLGTAEFFEFALRNPYNVQHTVTIEIDHPGLSVIVDSREWRHFKELTQTMTTPVEEDMFHLQDNLMPQVYLRPKETIHIPFKYQTFSVDHAVMMQQGPAELRFNKGTEAAPPWKSSAMLTKRIKISFKASGDKPIAILSVNVQPQPHVVDQTFRFYHPELTFLKKSIRLPPWYTLPGAPAGIPGGEPEMYVRCSDPNIICETKKMGPGEPQDVFLKVAGGPSPQIKTFFVAIYTDAWLAAPIQIWQFYLHSLQRVDVSCITGQLTRLSLVLRGTQTIRKVRAYTSHTQELKVDPKGVFILPPNGVQDLHIGVRPQKAGSRFVYLNLVDVEYHQLVSSWLVCVSCRQPVISKVPGCTHITTFQAFEITLPAGGGKGSNKRITYTNPYPSRRMYFLHTNRADLLQFKEDSFEIGGGEMYTIGLRFAPSQSTGEEEILIYINDHEDKNEETFCVKVAYQ</sequence>
<dbReference type="PANTHER" id="PTHR31043:SF3">
    <property type="entry name" value="NEPHROCYSTIN-4"/>
    <property type="match status" value="1"/>
</dbReference>
<protein>
    <submittedName>
        <fullName evidence="8">Forkhead-associated domain-containing protein 1</fullName>
    </submittedName>
</protein>
<dbReference type="InterPro" id="IPR058764">
    <property type="entry name" value="NPHP4_SK"/>
</dbReference>
<dbReference type="EMBL" id="QXTE01000014">
    <property type="protein sequence ID" value="TFK13628.1"/>
    <property type="molecule type" value="Genomic_DNA"/>
</dbReference>
<feature type="domain" description="NPHP4 SK-like" evidence="3">
    <location>
        <begin position="934"/>
        <end position="1002"/>
    </location>
</feature>
<gene>
    <name evidence="8" type="ORF">DR999_PMT02637</name>
</gene>
<dbReference type="CDD" id="cd22239">
    <property type="entry name" value="NPHP4"/>
    <property type="match status" value="1"/>
</dbReference>
<dbReference type="InterPro" id="IPR058688">
    <property type="entry name" value="Ig_NPHP4_2nd"/>
</dbReference>
<dbReference type="GO" id="GO:0097546">
    <property type="term" value="C:ciliary base"/>
    <property type="evidence" value="ECO:0007669"/>
    <property type="project" value="TreeGrafter"/>
</dbReference>
<feature type="domain" description="NPHP4 Ig-like" evidence="6">
    <location>
        <begin position="1164"/>
        <end position="1261"/>
    </location>
</feature>
<dbReference type="Pfam" id="PF26190">
    <property type="entry name" value="Ig_NPHP4_1st"/>
    <property type="match status" value="1"/>
</dbReference>
<dbReference type="InterPro" id="IPR058685">
    <property type="entry name" value="Ig_NPHP4_4th"/>
</dbReference>
<dbReference type="Pfam" id="PF26173">
    <property type="entry name" value="NPHP4_SK"/>
    <property type="match status" value="1"/>
</dbReference>
<evidence type="ECO:0000259" key="3">
    <source>
        <dbReference type="Pfam" id="PF26173"/>
    </source>
</evidence>
<feature type="compositionally biased region" description="Polar residues" evidence="1">
    <location>
        <begin position="518"/>
        <end position="545"/>
    </location>
</feature>
<dbReference type="Pfam" id="PF26189">
    <property type="entry name" value="Ig_NPHP4_2nd"/>
    <property type="match status" value="1"/>
</dbReference>
<dbReference type="Pfam" id="PF26015">
    <property type="entry name" value="Ig_NPH4_3rd"/>
    <property type="match status" value="1"/>
</dbReference>
<proteinExistence type="predicted"/>
<dbReference type="GO" id="GO:0097730">
    <property type="term" value="C:non-motile cilium"/>
    <property type="evidence" value="ECO:0007669"/>
    <property type="project" value="InterPro"/>
</dbReference>
<evidence type="ECO:0000259" key="6">
    <source>
        <dbReference type="Pfam" id="PF26189"/>
    </source>
</evidence>
<accession>A0A4D9F2T8</accession>
<feature type="domain" description="NPHP4 C2-like" evidence="4">
    <location>
        <begin position="622"/>
        <end position="856"/>
    </location>
</feature>
<dbReference type="OrthoDB" id="313446at2759"/>
<evidence type="ECO:0000313" key="8">
    <source>
        <dbReference type="EMBL" id="TFK13628.1"/>
    </source>
</evidence>
<dbReference type="InterPro" id="IPR058765">
    <property type="entry name" value="NPHP4_C2-like"/>
</dbReference>
<dbReference type="Proteomes" id="UP000297703">
    <property type="component" value="Unassembled WGS sequence"/>
</dbReference>
<dbReference type="STRING" id="55544.A0A4D9F2T8"/>
<feature type="domain" description="NPHP4 Ig-like" evidence="5">
    <location>
        <begin position="1373"/>
        <end position="1467"/>
    </location>
</feature>
<evidence type="ECO:0000259" key="7">
    <source>
        <dbReference type="Pfam" id="PF26190"/>
    </source>
</evidence>
<evidence type="ECO:0000259" key="2">
    <source>
        <dbReference type="Pfam" id="PF26015"/>
    </source>
</evidence>
<evidence type="ECO:0000259" key="4">
    <source>
        <dbReference type="Pfam" id="PF26186"/>
    </source>
</evidence>
<feature type="compositionally biased region" description="Polar residues" evidence="1">
    <location>
        <begin position="489"/>
        <end position="511"/>
    </location>
</feature>
<evidence type="ECO:0000313" key="9">
    <source>
        <dbReference type="Proteomes" id="UP000297703"/>
    </source>
</evidence>
<comment type="caution">
    <text evidence="8">The sequence shown here is derived from an EMBL/GenBank/DDBJ whole genome shotgun (WGS) entry which is preliminary data.</text>
</comment>
<dbReference type="GO" id="GO:0036064">
    <property type="term" value="C:ciliary basal body"/>
    <property type="evidence" value="ECO:0007669"/>
    <property type="project" value="TreeGrafter"/>
</dbReference>
<dbReference type="GO" id="GO:0035869">
    <property type="term" value="C:ciliary transition zone"/>
    <property type="evidence" value="ECO:0007669"/>
    <property type="project" value="TreeGrafter"/>
</dbReference>
<feature type="domain" description="NPHP4 Ig-like" evidence="2">
    <location>
        <begin position="1272"/>
        <end position="1356"/>
    </location>
</feature>
<feature type="domain" description="NPHP4 Ig-like" evidence="7">
    <location>
        <begin position="1005"/>
        <end position="1157"/>
    </location>
</feature>
<dbReference type="InterPro" id="IPR029775">
    <property type="entry name" value="NPHP4"/>
</dbReference>